<dbReference type="RefSeq" id="XP_066832997.1">
    <property type="nucleotide sequence ID" value="XM_066976460.1"/>
</dbReference>
<feature type="region of interest" description="Disordered" evidence="1">
    <location>
        <begin position="111"/>
        <end position="139"/>
    </location>
</feature>
<protein>
    <submittedName>
        <fullName evidence="2">Uncharacterized protein</fullName>
    </submittedName>
</protein>
<evidence type="ECO:0000313" key="2">
    <source>
        <dbReference type="EMBL" id="CAK9442316.1"/>
    </source>
</evidence>
<organism evidence="2 3">
    <name type="scientific">Lodderomyces beijingensis</name>
    <dbReference type="NCBI Taxonomy" id="1775926"/>
    <lineage>
        <taxon>Eukaryota</taxon>
        <taxon>Fungi</taxon>
        <taxon>Dikarya</taxon>
        <taxon>Ascomycota</taxon>
        <taxon>Saccharomycotina</taxon>
        <taxon>Pichiomycetes</taxon>
        <taxon>Debaryomycetaceae</taxon>
        <taxon>Candida/Lodderomyces clade</taxon>
        <taxon>Lodderomyces</taxon>
    </lineage>
</organism>
<evidence type="ECO:0000313" key="3">
    <source>
        <dbReference type="Proteomes" id="UP001497383"/>
    </source>
</evidence>
<evidence type="ECO:0000256" key="1">
    <source>
        <dbReference type="SAM" id="MobiDB-lite"/>
    </source>
</evidence>
<dbReference type="Proteomes" id="UP001497383">
    <property type="component" value="Chromosome 8"/>
</dbReference>
<keyword evidence="3" id="KW-1185">Reference proteome</keyword>
<name>A0ABP0ZXK3_9ASCO</name>
<sequence>MSEYPTLSLVQFRTALQDISQLELESKIHQQLTFIFKLVETNNELAKEIASGEASAEDAQMYRETIEENKSSLVEQIARVESIYSEFVERGLISSDEKVAREKRLLDEINERDDEVKVGEHGERGGEEDKDKDVGEVLL</sequence>
<gene>
    <name evidence="2" type="ORF">LODBEIA_P60590</name>
</gene>
<reference evidence="2 3" key="1">
    <citation type="submission" date="2024-03" db="EMBL/GenBank/DDBJ databases">
        <authorList>
            <person name="Brejova B."/>
        </authorList>
    </citation>
    <scope>NUCLEOTIDE SEQUENCE [LARGE SCALE GENOMIC DNA]</scope>
    <source>
        <strain evidence="2 3">CBS 14171</strain>
    </source>
</reference>
<accession>A0ABP0ZXK3</accession>
<dbReference type="GeneID" id="92211255"/>
<proteinExistence type="predicted"/>
<dbReference type="EMBL" id="OZ022412">
    <property type="protein sequence ID" value="CAK9442316.1"/>
    <property type="molecule type" value="Genomic_DNA"/>
</dbReference>